<comment type="caution">
    <text evidence="2">The sequence shown here is derived from an EMBL/GenBank/DDBJ whole genome shotgun (WGS) entry which is preliminary data.</text>
</comment>
<evidence type="ECO:0000313" key="3">
    <source>
        <dbReference type="Proteomes" id="UP001221757"/>
    </source>
</evidence>
<feature type="transmembrane region" description="Helical" evidence="1">
    <location>
        <begin position="198"/>
        <end position="230"/>
    </location>
</feature>
<feature type="transmembrane region" description="Helical" evidence="1">
    <location>
        <begin position="30"/>
        <end position="51"/>
    </location>
</feature>
<feature type="transmembrane region" description="Helical" evidence="1">
    <location>
        <begin position="58"/>
        <end position="80"/>
    </location>
</feature>
<protein>
    <submittedName>
        <fullName evidence="2">Uncharacterized protein</fullName>
    </submittedName>
</protein>
<accession>A0AAD7CXW7</accession>
<feature type="transmembrane region" description="Helical" evidence="1">
    <location>
        <begin position="236"/>
        <end position="257"/>
    </location>
</feature>
<name>A0AAD7CXW7_MYCRO</name>
<proteinExistence type="predicted"/>
<keyword evidence="3" id="KW-1185">Reference proteome</keyword>
<keyword evidence="1" id="KW-0472">Membrane</keyword>
<dbReference type="EMBL" id="JARKIE010000187">
    <property type="protein sequence ID" value="KAJ7669612.1"/>
    <property type="molecule type" value="Genomic_DNA"/>
</dbReference>
<sequence length="314" mass="34889">MPTVTLCRSGAKAYLVDIFVKRTRAAKGDLVVGVGFGAQFALYISCVRYLWRRKKENCYALFLLTYITVLFSVEFLFIAVEAQTVQMIYIDHRDYPGGPWAFFLATQDAAVNVIFYATLFVLTFLSDMLVLWRCWVIWAAEGRESIAYLAITFPSIVLLGSFGQPIHLESVNIIISILIITRLLMYRRRLLANVPGAYAAHYISVVTIVVESSALYSVFAVLFLITYAIGQPSSQIWLGVASATQQIAGYLIIYRLADGTAWKADTMRLSSIVVSGMRFNNLGLDESVMTEAPSRHTIDLGGAQMKGQKGAVGR</sequence>
<gene>
    <name evidence="2" type="ORF">B0H17DRAFT_1209680</name>
</gene>
<organism evidence="2 3">
    <name type="scientific">Mycena rosella</name>
    <name type="common">Pink bonnet</name>
    <name type="synonym">Agaricus rosellus</name>
    <dbReference type="NCBI Taxonomy" id="1033263"/>
    <lineage>
        <taxon>Eukaryota</taxon>
        <taxon>Fungi</taxon>
        <taxon>Dikarya</taxon>
        <taxon>Basidiomycota</taxon>
        <taxon>Agaricomycotina</taxon>
        <taxon>Agaricomycetes</taxon>
        <taxon>Agaricomycetidae</taxon>
        <taxon>Agaricales</taxon>
        <taxon>Marasmiineae</taxon>
        <taxon>Mycenaceae</taxon>
        <taxon>Mycena</taxon>
    </lineage>
</organism>
<reference evidence="2" key="1">
    <citation type="submission" date="2023-03" db="EMBL/GenBank/DDBJ databases">
        <title>Massive genome expansion in bonnet fungi (Mycena s.s.) driven by repeated elements and novel gene families across ecological guilds.</title>
        <authorList>
            <consortium name="Lawrence Berkeley National Laboratory"/>
            <person name="Harder C.B."/>
            <person name="Miyauchi S."/>
            <person name="Viragh M."/>
            <person name="Kuo A."/>
            <person name="Thoen E."/>
            <person name="Andreopoulos B."/>
            <person name="Lu D."/>
            <person name="Skrede I."/>
            <person name="Drula E."/>
            <person name="Henrissat B."/>
            <person name="Morin E."/>
            <person name="Kohler A."/>
            <person name="Barry K."/>
            <person name="LaButti K."/>
            <person name="Morin E."/>
            <person name="Salamov A."/>
            <person name="Lipzen A."/>
            <person name="Mereny Z."/>
            <person name="Hegedus B."/>
            <person name="Baldrian P."/>
            <person name="Stursova M."/>
            <person name="Weitz H."/>
            <person name="Taylor A."/>
            <person name="Grigoriev I.V."/>
            <person name="Nagy L.G."/>
            <person name="Martin F."/>
            <person name="Kauserud H."/>
        </authorList>
    </citation>
    <scope>NUCLEOTIDE SEQUENCE</scope>
    <source>
        <strain evidence="2">CBHHK067</strain>
    </source>
</reference>
<keyword evidence="1" id="KW-1133">Transmembrane helix</keyword>
<feature type="transmembrane region" description="Helical" evidence="1">
    <location>
        <begin position="170"/>
        <end position="186"/>
    </location>
</feature>
<feature type="transmembrane region" description="Helical" evidence="1">
    <location>
        <begin position="146"/>
        <end position="164"/>
    </location>
</feature>
<dbReference type="Proteomes" id="UP001221757">
    <property type="component" value="Unassembled WGS sequence"/>
</dbReference>
<feature type="transmembrane region" description="Helical" evidence="1">
    <location>
        <begin position="100"/>
        <end position="125"/>
    </location>
</feature>
<evidence type="ECO:0000313" key="2">
    <source>
        <dbReference type="EMBL" id="KAJ7669612.1"/>
    </source>
</evidence>
<dbReference type="AlphaFoldDB" id="A0AAD7CXW7"/>
<evidence type="ECO:0000256" key="1">
    <source>
        <dbReference type="SAM" id="Phobius"/>
    </source>
</evidence>
<keyword evidence="1" id="KW-0812">Transmembrane</keyword>